<name>A0ABV8RFA7_9SPHN</name>
<feature type="region of interest" description="Disordered" evidence="1">
    <location>
        <begin position="42"/>
        <end position="65"/>
    </location>
</feature>
<reference evidence="4" key="1">
    <citation type="journal article" date="2019" name="Int. J. Syst. Evol. Microbiol.">
        <title>The Global Catalogue of Microorganisms (GCM) 10K type strain sequencing project: providing services to taxonomists for standard genome sequencing and annotation.</title>
        <authorList>
            <consortium name="The Broad Institute Genomics Platform"/>
            <consortium name="The Broad Institute Genome Sequencing Center for Infectious Disease"/>
            <person name="Wu L."/>
            <person name="Ma J."/>
        </authorList>
    </citation>
    <scope>NUCLEOTIDE SEQUENCE [LARGE SCALE GENOMIC DNA]</scope>
    <source>
        <strain evidence="4">CECT 8531</strain>
    </source>
</reference>
<dbReference type="Proteomes" id="UP001595887">
    <property type="component" value="Unassembled WGS sequence"/>
</dbReference>
<sequence>MIRAQIIAPVVLAITASAALAADQAPSFQPGQWSFEITQDGSASYKDGSQKDGNGRITQDAPKQTGSICIKPDDARLLPELFAPACRISNASYGPVSMRAEISCGDLSLPMTGSLNMALYEDGKTISGTQVMSGGAETVGAVIVANIRMKYQGACNGK</sequence>
<evidence type="ECO:0000313" key="4">
    <source>
        <dbReference type="Proteomes" id="UP001595887"/>
    </source>
</evidence>
<evidence type="ECO:0000256" key="2">
    <source>
        <dbReference type="SAM" id="SignalP"/>
    </source>
</evidence>
<keyword evidence="2" id="KW-0732">Signal</keyword>
<dbReference type="Pfam" id="PF12276">
    <property type="entry name" value="DUF3617"/>
    <property type="match status" value="1"/>
</dbReference>
<evidence type="ECO:0000313" key="3">
    <source>
        <dbReference type="EMBL" id="MFC4292078.1"/>
    </source>
</evidence>
<proteinExistence type="predicted"/>
<comment type="caution">
    <text evidence="3">The sequence shown here is derived from an EMBL/GenBank/DDBJ whole genome shotgun (WGS) entry which is preliminary data.</text>
</comment>
<dbReference type="RefSeq" id="WP_381422467.1">
    <property type="nucleotide sequence ID" value="NZ_JBHSDH010000013.1"/>
</dbReference>
<evidence type="ECO:0000256" key="1">
    <source>
        <dbReference type="SAM" id="MobiDB-lite"/>
    </source>
</evidence>
<keyword evidence="4" id="KW-1185">Reference proteome</keyword>
<dbReference type="InterPro" id="IPR022061">
    <property type="entry name" value="DUF3617"/>
</dbReference>
<organism evidence="3 4">
    <name type="scientific">Sphingorhabdus arenilitoris</name>
    <dbReference type="NCBI Taxonomy" id="1490041"/>
    <lineage>
        <taxon>Bacteria</taxon>
        <taxon>Pseudomonadati</taxon>
        <taxon>Pseudomonadota</taxon>
        <taxon>Alphaproteobacteria</taxon>
        <taxon>Sphingomonadales</taxon>
        <taxon>Sphingomonadaceae</taxon>
        <taxon>Sphingorhabdus</taxon>
    </lineage>
</organism>
<feature type="signal peptide" evidence="2">
    <location>
        <begin position="1"/>
        <end position="21"/>
    </location>
</feature>
<accession>A0ABV8RFA7</accession>
<gene>
    <name evidence="3" type="ORF">ACFOWX_06585</name>
</gene>
<dbReference type="EMBL" id="JBHSDH010000013">
    <property type="protein sequence ID" value="MFC4292078.1"/>
    <property type="molecule type" value="Genomic_DNA"/>
</dbReference>
<protein>
    <submittedName>
        <fullName evidence="3">DUF3617 domain-containing protein</fullName>
    </submittedName>
</protein>
<feature type="chain" id="PRO_5047067474" evidence="2">
    <location>
        <begin position="22"/>
        <end position="158"/>
    </location>
</feature>